<keyword evidence="3 4" id="KW-0067">ATP-binding</keyword>
<dbReference type="InterPro" id="IPR011990">
    <property type="entry name" value="TPR-like_helical_dom_sf"/>
</dbReference>
<dbReference type="SMART" id="SM00220">
    <property type="entry name" value="S_TKc"/>
    <property type="match status" value="1"/>
</dbReference>
<comment type="caution">
    <text evidence="7">The sequence shown here is derived from an EMBL/GenBank/DDBJ whole genome shotgun (WGS) entry which is preliminary data.</text>
</comment>
<evidence type="ECO:0000256" key="2">
    <source>
        <dbReference type="ARBA" id="ARBA00022741"/>
    </source>
</evidence>
<dbReference type="PANTHER" id="PTHR43628">
    <property type="entry name" value="ACTIVATOR OF C KINASE PROTEIN 1-RELATED"/>
    <property type="match status" value="1"/>
</dbReference>
<dbReference type="Gene3D" id="1.10.510.10">
    <property type="entry name" value="Transferase(Phosphotransferase) domain 1"/>
    <property type="match status" value="1"/>
</dbReference>
<evidence type="ECO:0000259" key="6">
    <source>
        <dbReference type="PROSITE" id="PS50011"/>
    </source>
</evidence>
<feature type="binding site" evidence="4">
    <location>
        <position position="25"/>
    </location>
    <ligand>
        <name>ATP</name>
        <dbReference type="ChEBI" id="CHEBI:30616"/>
    </ligand>
</feature>
<evidence type="ECO:0000256" key="3">
    <source>
        <dbReference type="ARBA" id="ARBA00022840"/>
    </source>
</evidence>
<dbReference type="Gene3D" id="1.25.40.10">
    <property type="entry name" value="Tetratricopeptide repeat domain"/>
    <property type="match status" value="2"/>
</dbReference>
<dbReference type="InterPro" id="IPR000719">
    <property type="entry name" value="Prot_kinase_dom"/>
</dbReference>
<keyword evidence="1" id="KW-0418">Kinase</keyword>
<dbReference type="InterPro" id="IPR008271">
    <property type="entry name" value="Ser/Thr_kinase_AS"/>
</dbReference>
<dbReference type="PRINTS" id="PR00109">
    <property type="entry name" value="TYRKINASE"/>
</dbReference>
<dbReference type="InterPro" id="IPR006597">
    <property type="entry name" value="Sel1-like"/>
</dbReference>
<dbReference type="PANTHER" id="PTHR43628:SF1">
    <property type="entry name" value="CHITIN SYNTHASE REGULATORY FACTOR 2-RELATED"/>
    <property type="match status" value="1"/>
</dbReference>
<dbReference type="InterPro" id="IPR052945">
    <property type="entry name" value="Mitotic_Regulator"/>
</dbReference>
<evidence type="ECO:0000256" key="1">
    <source>
        <dbReference type="ARBA" id="ARBA00022527"/>
    </source>
</evidence>
<dbReference type="SUPFAM" id="SSF81901">
    <property type="entry name" value="HCP-like"/>
    <property type="match status" value="1"/>
</dbReference>
<dbReference type="Pfam" id="PF08238">
    <property type="entry name" value="Sel1"/>
    <property type="match status" value="5"/>
</dbReference>
<dbReference type="PROSITE" id="PS00108">
    <property type="entry name" value="PROTEIN_KINASE_ST"/>
    <property type="match status" value="1"/>
</dbReference>
<protein>
    <recommendedName>
        <fullName evidence="6">Protein kinase domain-containing protein</fullName>
    </recommendedName>
</protein>
<dbReference type="SMART" id="SM00671">
    <property type="entry name" value="SEL1"/>
    <property type="match status" value="5"/>
</dbReference>
<dbReference type="SUPFAM" id="SSF56112">
    <property type="entry name" value="Protein kinase-like (PK-like)"/>
    <property type="match status" value="1"/>
</dbReference>
<keyword evidence="2 4" id="KW-0547">Nucleotide-binding</keyword>
<proteinExistence type="predicted"/>
<keyword evidence="5" id="KW-0175">Coiled coil</keyword>
<dbReference type="PROSITE" id="PS50011">
    <property type="entry name" value="PROTEIN_KINASE_DOM"/>
    <property type="match status" value="1"/>
</dbReference>
<keyword evidence="1" id="KW-0723">Serine/threonine-protein kinase</keyword>
<name>A0ABR2GQK4_9EUKA</name>
<feature type="coiled-coil region" evidence="5">
    <location>
        <begin position="307"/>
        <end position="341"/>
    </location>
</feature>
<evidence type="ECO:0000256" key="5">
    <source>
        <dbReference type="SAM" id="Coils"/>
    </source>
</evidence>
<keyword evidence="1" id="KW-0808">Transferase</keyword>
<dbReference type="InterPro" id="IPR001245">
    <property type="entry name" value="Ser-Thr/Tyr_kinase_cat_dom"/>
</dbReference>
<dbReference type="PROSITE" id="PS00107">
    <property type="entry name" value="PROTEIN_KINASE_ATP"/>
    <property type="match status" value="1"/>
</dbReference>
<evidence type="ECO:0000256" key="4">
    <source>
        <dbReference type="PROSITE-ProRule" id="PRU10141"/>
    </source>
</evidence>
<dbReference type="InterPro" id="IPR011009">
    <property type="entry name" value="Kinase-like_dom_sf"/>
</dbReference>
<accession>A0ABR2GQK4</accession>
<dbReference type="InterPro" id="IPR017441">
    <property type="entry name" value="Protein_kinase_ATP_BS"/>
</dbReference>
<dbReference type="Proteomes" id="UP001470230">
    <property type="component" value="Unassembled WGS sequence"/>
</dbReference>
<gene>
    <name evidence="7" type="ORF">M9Y10_044362</name>
</gene>
<feature type="domain" description="Protein kinase" evidence="6">
    <location>
        <begin position="1"/>
        <end position="277"/>
    </location>
</feature>
<evidence type="ECO:0000313" key="7">
    <source>
        <dbReference type="EMBL" id="KAK8835520.1"/>
    </source>
</evidence>
<dbReference type="Pfam" id="PF00069">
    <property type="entry name" value="Pkinase"/>
    <property type="match status" value="1"/>
</dbReference>
<sequence>MLGQGSFGTVFVANNINEKKQYAAKIININEKFDWNDQMILLRESIILYKLDHPSIIKFKGINFRSFTDSSIFQPTIITEFMPHGSLKDNLNKEKRSMSDLEWNATKKYIMLIGVSDAMRYLHSHGIIHRDLKPENILVDSDYYPRVCDFGLSRCFSGPLSKSMKLTMTGQIGTPLYMAPELLRGEEHYGTSVDVYAFSIIAYEIVSGKQSYFELDETISPFVLGNKIMEGYRPKYAKGITKKMWNLLCRCWDNRPEKRPTFDGIFNELSTDISSYFSENIDEDELFEYLEKLSDRKEQSDMHTKEDDEATDSLKELQNEIKKLKLKISEYEDEHKKLFMSNPSLSLGLILILGPKKSNNYNRAVFQLNQSSEKGNRYASFILGLLYESEIVEKDMKKSFMYYKKSSKQGNPKGFNRIGLCFNDGLGVKQDYSKALEFYQKAAELGDASAMTNIGYLYYDGQGVKQDYSKAFDYYKKAAKLGNMNALNCLGILFKNGQGVTHNYSKALKCYQKAAESGEPHALVNLGMMYENGQGVEQDLPRAIQIYKKVSELGHPDAAKNLKDLQKKLK</sequence>
<dbReference type="EMBL" id="JAPFFF010000085">
    <property type="protein sequence ID" value="KAK8835520.1"/>
    <property type="molecule type" value="Genomic_DNA"/>
</dbReference>
<organism evidence="7 8">
    <name type="scientific">Tritrichomonas musculus</name>
    <dbReference type="NCBI Taxonomy" id="1915356"/>
    <lineage>
        <taxon>Eukaryota</taxon>
        <taxon>Metamonada</taxon>
        <taxon>Parabasalia</taxon>
        <taxon>Tritrichomonadida</taxon>
        <taxon>Tritrichomonadidae</taxon>
        <taxon>Tritrichomonas</taxon>
    </lineage>
</organism>
<keyword evidence="8" id="KW-1185">Reference proteome</keyword>
<reference evidence="7 8" key="1">
    <citation type="submission" date="2024-04" db="EMBL/GenBank/DDBJ databases">
        <title>Tritrichomonas musculus Genome.</title>
        <authorList>
            <person name="Alves-Ferreira E."/>
            <person name="Grigg M."/>
            <person name="Lorenzi H."/>
            <person name="Galac M."/>
        </authorList>
    </citation>
    <scope>NUCLEOTIDE SEQUENCE [LARGE SCALE GENOMIC DNA]</scope>
    <source>
        <strain evidence="7 8">EAF2021</strain>
    </source>
</reference>
<evidence type="ECO:0000313" key="8">
    <source>
        <dbReference type="Proteomes" id="UP001470230"/>
    </source>
</evidence>